<gene>
    <name evidence="1" type="ORF">BQ8794_30086</name>
</gene>
<sequence length="51" mass="4896">MSSGTGTVSGNSGAWAKAAPADSIAAAKDSANLINPANLIDVEGVSAAIRP</sequence>
<dbReference type="Proteomes" id="UP000188388">
    <property type="component" value="Unassembled WGS sequence"/>
</dbReference>
<proteinExistence type="predicted"/>
<reference evidence="2" key="1">
    <citation type="submission" date="2017-01" db="EMBL/GenBank/DDBJ databases">
        <authorList>
            <person name="Brunel B."/>
        </authorList>
    </citation>
    <scope>NUCLEOTIDE SEQUENCE [LARGE SCALE GENOMIC DNA]</scope>
</reference>
<name>A0A1R3V9P3_9HYPH</name>
<organism evidence="1 2">
    <name type="scientific">Mesorhizobium prunaredense</name>
    <dbReference type="NCBI Taxonomy" id="1631249"/>
    <lineage>
        <taxon>Bacteria</taxon>
        <taxon>Pseudomonadati</taxon>
        <taxon>Pseudomonadota</taxon>
        <taxon>Alphaproteobacteria</taxon>
        <taxon>Hyphomicrobiales</taxon>
        <taxon>Phyllobacteriaceae</taxon>
        <taxon>Mesorhizobium</taxon>
    </lineage>
</organism>
<keyword evidence="2" id="KW-1185">Reference proteome</keyword>
<evidence type="ECO:0000313" key="2">
    <source>
        <dbReference type="Proteomes" id="UP000188388"/>
    </source>
</evidence>
<dbReference type="AlphaFoldDB" id="A0A1R3V9P3"/>
<evidence type="ECO:0000313" key="1">
    <source>
        <dbReference type="EMBL" id="SIT56637.1"/>
    </source>
</evidence>
<dbReference type="EMBL" id="FTPD01000023">
    <property type="protein sequence ID" value="SIT56637.1"/>
    <property type="molecule type" value="Genomic_DNA"/>
</dbReference>
<accession>A0A1R3V9P3</accession>
<protein>
    <submittedName>
        <fullName evidence="1">Uncharacterized protein</fullName>
    </submittedName>
</protein>